<evidence type="ECO:0000256" key="4">
    <source>
        <dbReference type="ARBA" id="ARBA00022967"/>
    </source>
</evidence>
<dbReference type="NCBIfam" id="TIGR01948">
    <property type="entry name" value="rnfE"/>
    <property type="match status" value="1"/>
</dbReference>
<dbReference type="NCBIfam" id="NF009070">
    <property type="entry name" value="PRK12405.1"/>
    <property type="match status" value="1"/>
</dbReference>
<keyword evidence="10" id="KW-1185">Reference proteome</keyword>
<evidence type="ECO:0000256" key="6">
    <source>
        <dbReference type="ARBA" id="ARBA00022989"/>
    </source>
</evidence>
<dbReference type="PATRIC" id="fig|626937.4.peg.2953"/>
<dbReference type="KEGG" id="cmiu:B1H56_08420"/>
<dbReference type="PANTHER" id="PTHR30586:SF0">
    <property type="entry name" value="ION-TRANSLOCATING OXIDOREDUCTASE COMPLEX SUBUNIT E"/>
    <property type="match status" value="1"/>
</dbReference>
<dbReference type="RefSeq" id="WP_066740147.1">
    <property type="nucleotide sequence ID" value="NZ_CABMOF010000013.1"/>
</dbReference>
<sequence>MDKQVMKGVFLNGVFNENPTFRLVLGMCPTIAVTTSVTNALGMGAAVIFVLTCSNMLISLLRNFIPDKVRIPCYVVVIAMFVTVVQMVLQAFIPSLYESLGLFIPLIVVNCIILARAEAFAAKNNVLPSMMDGIGIGVGFTAALVMIAAVRELLGNGSLFGISVFGADYPPALMFILAPGGFLVLGLLLALINKIVLQREKAKEKGPKEEPAQAEEVHE</sequence>
<feature type="transmembrane region" description="Helical" evidence="8">
    <location>
        <begin position="99"/>
        <end position="117"/>
    </location>
</feature>
<dbReference type="PIRSF" id="PIRSF006102">
    <property type="entry name" value="NQR_DE"/>
    <property type="match status" value="1"/>
</dbReference>
<dbReference type="OrthoDB" id="9790976at2"/>
<keyword evidence="5 8" id="KW-0249">Electron transport</keyword>
<dbReference type="PANTHER" id="PTHR30586">
    <property type="entry name" value="ELECTRON TRANSPORT COMPLEX PROTEIN RNFE"/>
    <property type="match status" value="1"/>
</dbReference>
<keyword evidence="6 8" id="KW-1133">Transmembrane helix</keyword>
<name>A0A136Q0X3_9FIRM</name>
<keyword evidence="8" id="KW-1003">Cell membrane</keyword>
<reference evidence="9 10" key="1">
    <citation type="submission" date="2016-02" db="EMBL/GenBank/DDBJ databases">
        <authorList>
            <person name="Wen L."/>
            <person name="He K."/>
            <person name="Yang H."/>
        </authorList>
    </citation>
    <scope>NUCLEOTIDE SEQUENCE [LARGE SCALE GENOMIC DNA]</scope>
    <source>
        <strain evidence="9 10">DSM 22607</strain>
    </source>
</reference>
<dbReference type="InterPro" id="IPR010968">
    <property type="entry name" value="RnfE"/>
</dbReference>
<feature type="transmembrane region" description="Helical" evidence="8">
    <location>
        <begin position="40"/>
        <end position="61"/>
    </location>
</feature>
<evidence type="ECO:0000256" key="1">
    <source>
        <dbReference type="ARBA" id="ARBA00004127"/>
    </source>
</evidence>
<comment type="subunit">
    <text evidence="8">The complex is composed of six subunits: RnfA, RnfB, RnfC, RnfD, RnfE and RnfG.</text>
</comment>
<keyword evidence="3 8" id="KW-0812">Transmembrane</keyword>
<dbReference type="Proteomes" id="UP000070366">
    <property type="component" value="Unassembled WGS sequence"/>
</dbReference>
<keyword evidence="4 8" id="KW-1278">Translocase</keyword>
<dbReference type="GO" id="GO:0005886">
    <property type="term" value="C:plasma membrane"/>
    <property type="evidence" value="ECO:0007669"/>
    <property type="project" value="UniProtKB-SubCell"/>
</dbReference>
<proteinExistence type="inferred from homology"/>
<comment type="similarity">
    <text evidence="8">Belongs to the NqrDE/RnfAE family.</text>
</comment>
<comment type="subcellular location">
    <subcellularLocation>
        <location evidence="8">Cell membrane</location>
        <topology evidence="8">Multi-pass membrane protein</topology>
    </subcellularLocation>
    <subcellularLocation>
        <location evidence="1">Endomembrane system</location>
        <topology evidence="1">Multi-pass membrane protein</topology>
    </subcellularLocation>
</comment>
<accession>A0A136Q0X3</accession>
<comment type="function">
    <text evidence="8">Part of a membrane-bound complex that couples electron transfer with translocation of ions across the membrane.</text>
</comment>
<feature type="transmembrane region" description="Helical" evidence="8">
    <location>
        <begin position="129"/>
        <end position="149"/>
    </location>
</feature>
<dbReference type="AlphaFoldDB" id="A0A136Q0X3"/>
<dbReference type="EC" id="7.-.-.-" evidence="8"/>
<comment type="caution">
    <text evidence="9">The sequence shown here is derived from an EMBL/GenBank/DDBJ whole genome shotgun (WGS) entry which is preliminary data.</text>
</comment>
<feature type="transmembrane region" description="Helical" evidence="8">
    <location>
        <begin position="73"/>
        <end position="93"/>
    </location>
</feature>
<keyword evidence="7 8" id="KW-0472">Membrane</keyword>
<evidence type="ECO:0000256" key="8">
    <source>
        <dbReference type="HAMAP-Rule" id="MF_00478"/>
    </source>
</evidence>
<evidence type="ECO:0000256" key="3">
    <source>
        <dbReference type="ARBA" id="ARBA00022692"/>
    </source>
</evidence>
<dbReference type="HAMAP" id="MF_00478">
    <property type="entry name" value="RsxE_RnfE"/>
    <property type="match status" value="1"/>
</dbReference>
<evidence type="ECO:0000256" key="7">
    <source>
        <dbReference type="ARBA" id="ARBA00023136"/>
    </source>
</evidence>
<dbReference type="Pfam" id="PF02508">
    <property type="entry name" value="Rnf-Nqr"/>
    <property type="match status" value="1"/>
</dbReference>
<evidence type="ECO:0000313" key="10">
    <source>
        <dbReference type="Proteomes" id="UP000070366"/>
    </source>
</evidence>
<protein>
    <recommendedName>
        <fullName evidence="8">Ion-translocating oxidoreductase complex subunit E</fullName>
        <ecNumber evidence="8">7.-.-.-</ecNumber>
    </recommendedName>
    <alternativeName>
        <fullName evidence="8">Rnf electron transport complex subunit E</fullName>
    </alternativeName>
</protein>
<keyword evidence="2 8" id="KW-0813">Transport</keyword>
<organism evidence="9 10">
    <name type="scientific">Christensenella minuta</name>
    <dbReference type="NCBI Taxonomy" id="626937"/>
    <lineage>
        <taxon>Bacteria</taxon>
        <taxon>Bacillati</taxon>
        <taxon>Bacillota</taxon>
        <taxon>Clostridia</taxon>
        <taxon>Christensenellales</taxon>
        <taxon>Christensenellaceae</taxon>
        <taxon>Christensenella</taxon>
    </lineage>
</organism>
<dbReference type="InterPro" id="IPR003667">
    <property type="entry name" value="NqrDE/RnfAE"/>
</dbReference>
<dbReference type="GO" id="GO:0012505">
    <property type="term" value="C:endomembrane system"/>
    <property type="evidence" value="ECO:0007669"/>
    <property type="project" value="UniProtKB-SubCell"/>
</dbReference>
<dbReference type="EMBL" id="LSZW01000065">
    <property type="protein sequence ID" value="KXK64348.1"/>
    <property type="molecule type" value="Genomic_DNA"/>
</dbReference>
<dbReference type="STRING" id="626937.HMPREF3293_03003"/>
<evidence type="ECO:0000313" key="9">
    <source>
        <dbReference type="EMBL" id="KXK64348.1"/>
    </source>
</evidence>
<dbReference type="GO" id="GO:0022900">
    <property type="term" value="P:electron transport chain"/>
    <property type="evidence" value="ECO:0007669"/>
    <property type="project" value="UniProtKB-UniRule"/>
</dbReference>
<evidence type="ECO:0000256" key="5">
    <source>
        <dbReference type="ARBA" id="ARBA00022982"/>
    </source>
</evidence>
<feature type="transmembrane region" description="Helical" evidence="8">
    <location>
        <begin position="169"/>
        <end position="192"/>
    </location>
</feature>
<gene>
    <name evidence="8" type="primary">rnfE</name>
    <name evidence="9" type="ORF">HMPREF3293_03003</name>
</gene>
<evidence type="ECO:0000256" key="2">
    <source>
        <dbReference type="ARBA" id="ARBA00022448"/>
    </source>
</evidence>